<dbReference type="HOGENOM" id="CLU_1267606_0_0_1"/>
<dbReference type="InterPro" id="IPR016181">
    <property type="entry name" value="Acyl_CoA_acyltransferase"/>
</dbReference>
<dbReference type="PANTHER" id="PTHR42791">
    <property type="entry name" value="GNAT FAMILY ACETYLTRANSFERASE"/>
    <property type="match status" value="1"/>
</dbReference>
<reference evidence="2 3" key="1">
    <citation type="submission" date="2014-06" db="EMBL/GenBank/DDBJ databases">
        <title>Evolutionary Origins and Diversification of the Mycorrhizal Mutualists.</title>
        <authorList>
            <consortium name="DOE Joint Genome Institute"/>
            <consortium name="Mycorrhizal Genomics Consortium"/>
            <person name="Kohler A."/>
            <person name="Kuo A."/>
            <person name="Nagy L.G."/>
            <person name="Floudas D."/>
            <person name="Copeland A."/>
            <person name="Barry K.W."/>
            <person name="Cichocki N."/>
            <person name="Veneault-Fourrey C."/>
            <person name="LaButti K."/>
            <person name="Lindquist E.A."/>
            <person name="Lipzen A."/>
            <person name="Lundell T."/>
            <person name="Morin E."/>
            <person name="Murat C."/>
            <person name="Riley R."/>
            <person name="Ohm R."/>
            <person name="Sun H."/>
            <person name="Tunlid A."/>
            <person name="Henrissat B."/>
            <person name="Grigoriev I.V."/>
            <person name="Hibbett D.S."/>
            <person name="Martin F."/>
        </authorList>
    </citation>
    <scope>NUCLEOTIDE SEQUENCE [LARGE SCALE GENOMIC DNA]</scope>
    <source>
        <strain evidence="2 3">SS14</strain>
    </source>
</reference>
<name>A0A0C9UJD1_SPHS4</name>
<dbReference type="AlphaFoldDB" id="A0A0C9UJD1"/>
<protein>
    <recommendedName>
        <fullName evidence="1">N-acetyltransferase domain-containing protein</fullName>
    </recommendedName>
</protein>
<evidence type="ECO:0000313" key="2">
    <source>
        <dbReference type="EMBL" id="KIJ43178.1"/>
    </source>
</evidence>
<accession>A0A0C9UJD1</accession>
<dbReference type="EMBL" id="KN837125">
    <property type="protein sequence ID" value="KIJ43178.1"/>
    <property type="molecule type" value="Genomic_DNA"/>
</dbReference>
<dbReference type="GO" id="GO:0016747">
    <property type="term" value="F:acyltransferase activity, transferring groups other than amino-acyl groups"/>
    <property type="evidence" value="ECO:0007669"/>
    <property type="project" value="InterPro"/>
</dbReference>
<keyword evidence="3" id="KW-1185">Reference proteome</keyword>
<proteinExistence type="predicted"/>
<evidence type="ECO:0000259" key="1">
    <source>
        <dbReference type="Pfam" id="PF00583"/>
    </source>
</evidence>
<dbReference type="InterPro" id="IPR052523">
    <property type="entry name" value="Trichothecene_AcTrans"/>
</dbReference>
<organism evidence="2 3">
    <name type="scientific">Sphaerobolus stellatus (strain SS14)</name>
    <dbReference type="NCBI Taxonomy" id="990650"/>
    <lineage>
        <taxon>Eukaryota</taxon>
        <taxon>Fungi</taxon>
        <taxon>Dikarya</taxon>
        <taxon>Basidiomycota</taxon>
        <taxon>Agaricomycotina</taxon>
        <taxon>Agaricomycetes</taxon>
        <taxon>Phallomycetidae</taxon>
        <taxon>Geastrales</taxon>
        <taxon>Sphaerobolaceae</taxon>
        <taxon>Sphaerobolus</taxon>
    </lineage>
</organism>
<evidence type="ECO:0000313" key="3">
    <source>
        <dbReference type="Proteomes" id="UP000054279"/>
    </source>
</evidence>
<dbReference type="InterPro" id="IPR000182">
    <property type="entry name" value="GNAT_dom"/>
</dbReference>
<feature type="non-terminal residue" evidence="2">
    <location>
        <position position="218"/>
    </location>
</feature>
<dbReference type="OrthoDB" id="61113at2759"/>
<gene>
    <name evidence="2" type="ORF">M422DRAFT_31058</name>
</gene>
<sequence>MALSIKEVHNRKSDYFRGAVQAAVQAFKATEMETVLTLTGGNPELFEELITSFLAMGLRDGHLDVAVISNEVVGAICWFGPGKTMNPKKDPDYVAFWEKLSPEGKQWYKDIEPLFKELVDKGFKRPNGNLDRYIIELLGVKPQYRGRGVGGSLIKRCIDATNRETRAEAAIACVISTKIGIAAYRSQGMELRASKYIPNPWAENGYDRYALVYEKRNI</sequence>
<dbReference type="SUPFAM" id="SSF55729">
    <property type="entry name" value="Acyl-CoA N-acyltransferases (Nat)"/>
    <property type="match status" value="1"/>
</dbReference>
<dbReference type="Gene3D" id="3.40.630.30">
    <property type="match status" value="1"/>
</dbReference>
<dbReference type="PANTHER" id="PTHR42791:SF1">
    <property type="entry name" value="N-ACETYLTRANSFERASE DOMAIN-CONTAINING PROTEIN"/>
    <property type="match status" value="1"/>
</dbReference>
<dbReference type="Proteomes" id="UP000054279">
    <property type="component" value="Unassembled WGS sequence"/>
</dbReference>
<dbReference type="CDD" id="cd04301">
    <property type="entry name" value="NAT_SF"/>
    <property type="match status" value="1"/>
</dbReference>
<dbReference type="Pfam" id="PF00583">
    <property type="entry name" value="Acetyltransf_1"/>
    <property type="match status" value="1"/>
</dbReference>
<feature type="domain" description="N-acetyltransferase" evidence="1">
    <location>
        <begin position="129"/>
        <end position="188"/>
    </location>
</feature>